<proteinExistence type="predicted"/>
<accession>A0A0A9GPP0</accession>
<dbReference type="AlphaFoldDB" id="A0A0A9GPP0"/>
<protein>
    <submittedName>
        <fullName evidence="1">Uncharacterized protein</fullName>
    </submittedName>
</protein>
<reference evidence="1" key="2">
    <citation type="journal article" date="2015" name="Data Brief">
        <title>Shoot transcriptome of the giant reed, Arundo donax.</title>
        <authorList>
            <person name="Barrero R.A."/>
            <person name="Guerrero F.D."/>
            <person name="Moolhuijzen P."/>
            <person name="Goolsby J.A."/>
            <person name="Tidwell J."/>
            <person name="Bellgard S.E."/>
            <person name="Bellgard M.I."/>
        </authorList>
    </citation>
    <scope>NUCLEOTIDE SEQUENCE</scope>
    <source>
        <tissue evidence="1">Shoot tissue taken approximately 20 cm above the soil surface</tissue>
    </source>
</reference>
<organism evidence="1">
    <name type="scientific">Arundo donax</name>
    <name type="common">Giant reed</name>
    <name type="synonym">Donax arundinaceus</name>
    <dbReference type="NCBI Taxonomy" id="35708"/>
    <lineage>
        <taxon>Eukaryota</taxon>
        <taxon>Viridiplantae</taxon>
        <taxon>Streptophyta</taxon>
        <taxon>Embryophyta</taxon>
        <taxon>Tracheophyta</taxon>
        <taxon>Spermatophyta</taxon>
        <taxon>Magnoliopsida</taxon>
        <taxon>Liliopsida</taxon>
        <taxon>Poales</taxon>
        <taxon>Poaceae</taxon>
        <taxon>PACMAD clade</taxon>
        <taxon>Arundinoideae</taxon>
        <taxon>Arundineae</taxon>
        <taxon>Arundo</taxon>
    </lineage>
</organism>
<sequence length="53" mass="5800">MTRLREGSSVLTCYDLHYYFCTIIFSSTSSGSTSISGAFAVPKKLSLCRVSVK</sequence>
<dbReference type="EMBL" id="GBRH01175293">
    <property type="protein sequence ID" value="JAE22603.1"/>
    <property type="molecule type" value="Transcribed_RNA"/>
</dbReference>
<evidence type="ECO:0000313" key="1">
    <source>
        <dbReference type="EMBL" id="JAE22603.1"/>
    </source>
</evidence>
<reference evidence="1" key="1">
    <citation type="submission" date="2014-09" db="EMBL/GenBank/DDBJ databases">
        <authorList>
            <person name="Magalhaes I.L.F."/>
            <person name="Oliveira U."/>
            <person name="Santos F.R."/>
            <person name="Vidigal T.H.D.A."/>
            <person name="Brescovit A.D."/>
            <person name="Santos A.J."/>
        </authorList>
    </citation>
    <scope>NUCLEOTIDE SEQUENCE</scope>
    <source>
        <tissue evidence="1">Shoot tissue taken approximately 20 cm above the soil surface</tissue>
    </source>
</reference>
<name>A0A0A9GPP0_ARUDO</name>